<dbReference type="RefSeq" id="WP_245593961.1">
    <property type="nucleotide sequence ID" value="NZ_AVCK01000012.1"/>
</dbReference>
<evidence type="ECO:0000313" key="2">
    <source>
        <dbReference type="Proteomes" id="UP000029393"/>
    </source>
</evidence>
<name>A0A091B8C2_9GAMM</name>
<sequence length="185" mass="19648">MRRFTSIVTTVVLPLALASCEGRKDPPPEAFGPHVVATPAASVTPLRADDTSAPHVAERPTALPPITMHKDPYCECCSLWARHVEGAGFPVSVVVDRNMDAFKRSVGVPAGKGSCHTAQVEGYFIEGHVPVEDIHRLLAERPDARGLSAPGMPIGSPGMPGPPRPYTVYLIGKDGSSTPFSQHGH</sequence>
<reference evidence="1 2" key="1">
    <citation type="submission" date="2013-09" db="EMBL/GenBank/DDBJ databases">
        <title>Genome sequencing of Arenimonas metalli.</title>
        <authorList>
            <person name="Chen F."/>
            <person name="Wang G."/>
        </authorList>
    </citation>
    <scope>NUCLEOTIDE SEQUENCE [LARGE SCALE GENOMIC DNA]</scope>
    <source>
        <strain evidence="1 2">CF5-1</strain>
    </source>
</reference>
<organism evidence="1 2">
    <name type="scientific">Arenimonas metalli CF5-1</name>
    <dbReference type="NCBI Taxonomy" id="1384056"/>
    <lineage>
        <taxon>Bacteria</taxon>
        <taxon>Pseudomonadati</taxon>
        <taxon>Pseudomonadota</taxon>
        <taxon>Gammaproteobacteria</taxon>
        <taxon>Lysobacterales</taxon>
        <taxon>Lysobacteraceae</taxon>
        <taxon>Arenimonas</taxon>
    </lineage>
</organism>
<dbReference type="InterPro" id="IPR007332">
    <property type="entry name" value="DUF411"/>
</dbReference>
<evidence type="ECO:0000313" key="1">
    <source>
        <dbReference type="EMBL" id="KFN47089.1"/>
    </source>
</evidence>
<dbReference type="Proteomes" id="UP000029393">
    <property type="component" value="Unassembled WGS sequence"/>
</dbReference>
<dbReference type="STRING" id="1384056.N787_01950"/>
<dbReference type="PATRIC" id="fig|1384056.3.peg.1011"/>
<evidence type="ECO:0008006" key="3">
    <source>
        <dbReference type="Google" id="ProtNLM"/>
    </source>
</evidence>
<comment type="caution">
    <text evidence="1">The sequence shown here is derived from an EMBL/GenBank/DDBJ whole genome shotgun (WGS) entry which is preliminary data.</text>
</comment>
<dbReference type="eggNOG" id="COG3019">
    <property type="taxonomic scope" value="Bacteria"/>
</dbReference>
<dbReference type="PROSITE" id="PS51257">
    <property type="entry name" value="PROKAR_LIPOPROTEIN"/>
    <property type="match status" value="1"/>
</dbReference>
<dbReference type="AlphaFoldDB" id="A0A091B8C2"/>
<accession>A0A091B8C2</accession>
<dbReference type="EMBL" id="AVCK01000012">
    <property type="protein sequence ID" value="KFN47089.1"/>
    <property type="molecule type" value="Genomic_DNA"/>
</dbReference>
<keyword evidence="2" id="KW-1185">Reference proteome</keyword>
<protein>
    <recommendedName>
        <fullName evidence="3">DUF411 domain-containing protein</fullName>
    </recommendedName>
</protein>
<proteinExistence type="predicted"/>
<dbReference type="Pfam" id="PF04214">
    <property type="entry name" value="DUF411"/>
    <property type="match status" value="1"/>
</dbReference>
<gene>
    <name evidence="1" type="ORF">N787_01950</name>
</gene>